<organism evidence="2 3">
    <name type="scientific">Neoarthrinium moseri</name>
    <dbReference type="NCBI Taxonomy" id="1658444"/>
    <lineage>
        <taxon>Eukaryota</taxon>
        <taxon>Fungi</taxon>
        <taxon>Dikarya</taxon>
        <taxon>Ascomycota</taxon>
        <taxon>Pezizomycotina</taxon>
        <taxon>Sordariomycetes</taxon>
        <taxon>Xylariomycetidae</taxon>
        <taxon>Amphisphaeriales</taxon>
        <taxon>Apiosporaceae</taxon>
        <taxon>Neoarthrinium</taxon>
    </lineage>
</organism>
<gene>
    <name evidence="2" type="ORF">JX265_011925</name>
</gene>
<dbReference type="EMBL" id="JAFIMR010000047">
    <property type="protein sequence ID" value="KAI1856028.1"/>
    <property type="molecule type" value="Genomic_DNA"/>
</dbReference>
<name>A0A9P9WB85_9PEZI</name>
<comment type="caution">
    <text evidence="2">The sequence shown here is derived from an EMBL/GenBank/DDBJ whole genome shotgun (WGS) entry which is preliminary data.</text>
</comment>
<sequence length="382" mass="42391">MSSGTLNYQIRAHMSQLAHIDTNLAPADGKNDPLQATNTNFEDGAPPSPRTGAAEPNRFWSPATSPLDDSREDSFTRFKTGIRISLKGPSPALEQDSEEFKRQAREIKRDLRRLSKCAEINARRKSKSPTRFEQEIRQLEHESEFRRRLSVEDGREFLLDFLRHHFADHVDKVTIKSTRTIEEIKMIGNEGRGTGVRACRRLFNAPVISDQIGLLLWQELRQGDALDHSHELRTDDEAERDSVAPEAVRRRRAEELEARMAEYMALKQSPVCNGALGMHDMQNYSCGCPEDVAPKVATVASTIAAAAAATEAVSTNYDVAEANPRVAEMVATEAAAENIFAAAAELSVPMDKRMVDGFLEGVKKRTIKGAEYFAASLATGYA</sequence>
<evidence type="ECO:0000256" key="1">
    <source>
        <dbReference type="SAM" id="MobiDB-lite"/>
    </source>
</evidence>
<evidence type="ECO:0000313" key="2">
    <source>
        <dbReference type="EMBL" id="KAI1856028.1"/>
    </source>
</evidence>
<feature type="region of interest" description="Disordered" evidence="1">
    <location>
        <begin position="23"/>
        <end position="72"/>
    </location>
</feature>
<reference evidence="2" key="1">
    <citation type="submission" date="2021-03" db="EMBL/GenBank/DDBJ databases">
        <title>Revisited historic fungal species revealed as producer of novel bioactive compounds through whole genome sequencing and comparative genomics.</title>
        <authorList>
            <person name="Vignolle G.A."/>
            <person name="Hochenegger N."/>
            <person name="Mach R.L."/>
            <person name="Mach-Aigner A.R."/>
            <person name="Javad Rahimi M."/>
            <person name="Salim K.A."/>
            <person name="Chan C.M."/>
            <person name="Lim L.B.L."/>
            <person name="Cai F."/>
            <person name="Druzhinina I.S."/>
            <person name="U'Ren J.M."/>
            <person name="Derntl C."/>
        </authorList>
    </citation>
    <scope>NUCLEOTIDE SEQUENCE</scope>
    <source>
        <strain evidence="2">TUCIM 5799</strain>
    </source>
</reference>
<dbReference type="AlphaFoldDB" id="A0A9P9WB85"/>
<protein>
    <submittedName>
        <fullName evidence="2">Uncharacterized protein</fullName>
    </submittedName>
</protein>
<evidence type="ECO:0000313" key="3">
    <source>
        <dbReference type="Proteomes" id="UP000829685"/>
    </source>
</evidence>
<keyword evidence="3" id="KW-1185">Reference proteome</keyword>
<proteinExistence type="predicted"/>
<accession>A0A9P9WB85</accession>
<dbReference type="Proteomes" id="UP000829685">
    <property type="component" value="Unassembled WGS sequence"/>
</dbReference>